<dbReference type="EMBL" id="JAANBB010000071">
    <property type="protein sequence ID" value="KAF7551801.1"/>
    <property type="molecule type" value="Genomic_DNA"/>
</dbReference>
<dbReference type="Pfam" id="PF23544">
    <property type="entry name" value="AtuA_ferredoxin"/>
    <property type="match status" value="1"/>
</dbReference>
<keyword evidence="6" id="KW-1185">Reference proteome</keyword>
<dbReference type="GO" id="GO:0008270">
    <property type="term" value="F:zinc ion binding"/>
    <property type="evidence" value="ECO:0007669"/>
    <property type="project" value="InterPro"/>
</dbReference>
<evidence type="ECO:0000313" key="6">
    <source>
        <dbReference type="Proteomes" id="UP000722485"/>
    </source>
</evidence>
<dbReference type="InterPro" id="IPR010839">
    <property type="entry name" value="AtuA_N"/>
</dbReference>
<evidence type="ECO:0000313" key="5">
    <source>
        <dbReference type="EMBL" id="KAF7551801.1"/>
    </source>
</evidence>
<evidence type="ECO:0000259" key="3">
    <source>
        <dbReference type="Pfam" id="PF07287"/>
    </source>
</evidence>
<evidence type="ECO:0000259" key="4">
    <source>
        <dbReference type="Pfam" id="PF23544"/>
    </source>
</evidence>
<accession>A0A9P5HFH1</accession>
<sequence length="918" mass="101435">MTLSSNGHTATKNGSGKRAIRIAGASGGFSDRQRAIKDLAALDIDVIVGDWLSECTMTLHGAQKIDNQKLRAEGKLMEEPVGLFDPTFMDNLSPALPDIARKGIKVAVNAGASDTRLLASLVEEEVKRQGLSLRVAYVEGDEVTETVNNLIKKGEKFPNLMTGEGLKDWGYTPIYAQCYLGGAGIAEALREGADIVICGRVADAAPTVGAGMWWHEWDRQKDFDEIAGSLICGHLIECAAYVTGGYYSGFKSLMERCENLGFPIAELESDGTCVITKEENNTGGEVSVGTVSSQLLYEIQGPLYYGSDVTALLEGIQMTQVGKDRVKVSGVKGSPPPRTTKVGLTAVGGYQAEFHVYLCGLDLEAKAEWVERQIRYSAGDAVKELSCFKFSLNGYCQENPRNQDVATVDLRVFVQTKNQRLVSKSTLDVPGFNRWCMDNGLQGCPGWTLGNDQRQSEGKLYYEYYVTLLPQSEVQHRVVFLNGKTMNIPPCLEMRDYPRDQPSYETSSPADLEQFGPTTRGPLGWVVGGRSGDKASDANVGFYARHDDEWEWLRSLLTIQKVQELLEEEYKGGKIERFEIPGIRAVHFLLRDHLDRGFNSTSTYDTLGKNVGEYLCNFDLDSKTCSHCQQSDIECVFDDKDGRKSRATARHVAEVLSQRIEYLEDLLRNPAQSDIERAAAANFSAIDMLPVPSESPPAYDDCLDEAEAMEALESCVGDDTDLLEAEPASSVAQKLVPSPIRFDLSSGRVRCFGPTTNMAIMSKTSFSNRPNRSKTHWPIFLLVRELSPETNRYLLDLFWTHHNSIIHLVHLDAFYEDQEEGGSDYYSTFLHLTMLATGFRYANKSRPDIQELSASRHRSSSLHEKAKAMAKPELDQSKGIPTIQGLLLLGSLDFMSGDDETGWLHTGSTASPFVLVPG</sequence>
<organism evidence="5 6">
    <name type="scientific">Cylindrodendrum hubeiense</name>
    <dbReference type="NCBI Taxonomy" id="595255"/>
    <lineage>
        <taxon>Eukaryota</taxon>
        <taxon>Fungi</taxon>
        <taxon>Dikarya</taxon>
        <taxon>Ascomycota</taxon>
        <taxon>Pezizomycotina</taxon>
        <taxon>Sordariomycetes</taxon>
        <taxon>Hypocreomycetidae</taxon>
        <taxon>Hypocreales</taxon>
        <taxon>Nectriaceae</taxon>
        <taxon>Cylindrodendrum</taxon>
    </lineage>
</organism>
<dbReference type="CDD" id="cd12148">
    <property type="entry name" value="fungal_TF_MHR"/>
    <property type="match status" value="1"/>
</dbReference>
<dbReference type="Pfam" id="PF04082">
    <property type="entry name" value="Fungal_trans"/>
    <property type="match status" value="1"/>
</dbReference>
<feature type="domain" description="Acyclic terpene utilisation N-terminal" evidence="3">
    <location>
        <begin position="20"/>
        <end position="479"/>
    </location>
</feature>
<dbReference type="AlphaFoldDB" id="A0A9P5HFH1"/>
<dbReference type="Proteomes" id="UP000722485">
    <property type="component" value="Unassembled WGS sequence"/>
</dbReference>
<comment type="caution">
    <text evidence="5">The sequence shown here is derived from an EMBL/GenBank/DDBJ whole genome shotgun (WGS) entry which is preliminary data.</text>
</comment>
<feature type="domain" description="AtuA-like ferredoxin-fold" evidence="4">
    <location>
        <begin position="528"/>
        <end position="619"/>
    </location>
</feature>
<proteinExistence type="predicted"/>
<evidence type="ECO:0000256" key="1">
    <source>
        <dbReference type="ARBA" id="ARBA00023242"/>
    </source>
</evidence>
<reference evidence="5" key="1">
    <citation type="submission" date="2020-03" db="EMBL/GenBank/DDBJ databases">
        <title>Draft Genome Sequence of Cylindrodendrum hubeiense.</title>
        <authorList>
            <person name="Buettner E."/>
            <person name="Kellner H."/>
        </authorList>
    </citation>
    <scope>NUCLEOTIDE SEQUENCE</scope>
    <source>
        <strain evidence="5">IHI 201604</strain>
    </source>
</reference>
<dbReference type="Gene3D" id="4.10.240.10">
    <property type="entry name" value="Zn(2)-C6 fungal-type DNA-binding domain"/>
    <property type="match status" value="1"/>
</dbReference>
<keyword evidence="1" id="KW-0539">Nucleus</keyword>
<dbReference type="GO" id="GO:0000981">
    <property type="term" value="F:DNA-binding transcription factor activity, RNA polymerase II-specific"/>
    <property type="evidence" value="ECO:0007669"/>
    <property type="project" value="InterPro"/>
</dbReference>
<protein>
    <recommendedName>
        <fullName evidence="7">DUF1446-domain-containing protein</fullName>
    </recommendedName>
</protein>
<dbReference type="OrthoDB" id="10265871at2759"/>
<evidence type="ECO:0008006" key="7">
    <source>
        <dbReference type="Google" id="ProtNLM"/>
    </source>
</evidence>
<feature type="domain" description="Xylanolytic transcriptional activator regulatory" evidence="2">
    <location>
        <begin position="795"/>
        <end position="911"/>
    </location>
</feature>
<dbReference type="InterPro" id="IPR056362">
    <property type="entry name" value="AtuA-like_ferredoxin_dom"/>
</dbReference>
<dbReference type="InterPro" id="IPR036864">
    <property type="entry name" value="Zn2-C6_fun-type_DNA-bd_sf"/>
</dbReference>
<dbReference type="GO" id="GO:0003677">
    <property type="term" value="F:DNA binding"/>
    <property type="evidence" value="ECO:0007669"/>
    <property type="project" value="InterPro"/>
</dbReference>
<gene>
    <name evidence="5" type="ORF">G7Z17_g4758</name>
</gene>
<dbReference type="InterPro" id="IPR007219">
    <property type="entry name" value="XnlR_reg_dom"/>
</dbReference>
<dbReference type="GO" id="GO:0006351">
    <property type="term" value="P:DNA-templated transcription"/>
    <property type="evidence" value="ECO:0007669"/>
    <property type="project" value="InterPro"/>
</dbReference>
<dbReference type="PANTHER" id="PTHR47585">
    <property type="match status" value="1"/>
</dbReference>
<evidence type="ECO:0000259" key="2">
    <source>
        <dbReference type="Pfam" id="PF04082"/>
    </source>
</evidence>
<name>A0A9P5HFH1_9HYPO</name>
<dbReference type="Pfam" id="PF07287">
    <property type="entry name" value="AtuA"/>
    <property type="match status" value="1"/>
</dbReference>
<dbReference type="PANTHER" id="PTHR47585:SF2">
    <property type="entry name" value="DUF1446 DOMAIN PROTEIN (AFU_ORTHOLOGUE AFUA_6G11420)"/>
    <property type="match status" value="1"/>
</dbReference>